<reference evidence="6 7" key="1">
    <citation type="submission" date="2014-03" db="EMBL/GenBank/DDBJ databases">
        <title>Draft Genome Sequence of Actibacterium mucosum KCTC 23349, a Marine Alphaproteobacterium with Complex Ionic Requirements Isolated from Mediterranean Seawater at Malvarrosa Beach, Valencia, Spain.</title>
        <authorList>
            <person name="Arahal D.R."/>
            <person name="Shao Z."/>
            <person name="Lai Q."/>
            <person name="Pujalte M.J."/>
        </authorList>
    </citation>
    <scope>NUCLEOTIDE SEQUENCE [LARGE SCALE GENOMIC DNA]</scope>
    <source>
        <strain evidence="6 7">KCTC 23349</strain>
    </source>
</reference>
<organism evidence="6 7">
    <name type="scientific">Actibacterium mucosum KCTC 23349</name>
    <dbReference type="NCBI Taxonomy" id="1454373"/>
    <lineage>
        <taxon>Bacteria</taxon>
        <taxon>Pseudomonadati</taxon>
        <taxon>Pseudomonadota</taxon>
        <taxon>Alphaproteobacteria</taxon>
        <taxon>Rhodobacterales</taxon>
        <taxon>Roseobacteraceae</taxon>
        <taxon>Actibacterium</taxon>
    </lineage>
</organism>
<protein>
    <recommendedName>
        <fullName evidence="8">Glutathione metabolism protein</fullName>
    </recommendedName>
</protein>
<evidence type="ECO:0000256" key="4">
    <source>
        <dbReference type="ARBA" id="ARBA00023136"/>
    </source>
</evidence>
<keyword evidence="2 5" id="KW-0812">Transmembrane</keyword>
<feature type="transmembrane region" description="Helical" evidence="5">
    <location>
        <begin position="55"/>
        <end position="72"/>
    </location>
</feature>
<dbReference type="PANTHER" id="PTHR35814">
    <property type="match status" value="1"/>
</dbReference>
<dbReference type="STRING" id="1454373.ACMU_18750"/>
<evidence type="ECO:0000256" key="5">
    <source>
        <dbReference type="SAM" id="Phobius"/>
    </source>
</evidence>
<dbReference type="InterPro" id="IPR023352">
    <property type="entry name" value="MAPEG-like_dom_sf"/>
</dbReference>
<evidence type="ECO:0000256" key="3">
    <source>
        <dbReference type="ARBA" id="ARBA00022989"/>
    </source>
</evidence>
<comment type="caution">
    <text evidence="6">The sequence shown here is derived from an EMBL/GenBank/DDBJ whole genome shotgun (WGS) entry which is preliminary data.</text>
</comment>
<sequence>MPEITPIYAALLTFMYLALCARVIRFRRSARVSLGTGGNETLEARIRAQSNCAEYAPIGLILMLILELQGAHWSLMHLLGLMLLVGRGLHAAGLSAAPQNFAFRTVGMMLTLTMIGGGAVATLVLVLAA</sequence>
<evidence type="ECO:0008006" key="8">
    <source>
        <dbReference type="Google" id="ProtNLM"/>
    </source>
</evidence>
<feature type="transmembrane region" description="Helical" evidence="5">
    <location>
        <begin position="109"/>
        <end position="128"/>
    </location>
</feature>
<comment type="subcellular location">
    <subcellularLocation>
        <location evidence="1">Membrane</location>
    </subcellularLocation>
</comment>
<evidence type="ECO:0000313" key="7">
    <source>
        <dbReference type="Proteomes" id="UP000026249"/>
    </source>
</evidence>
<dbReference type="PANTHER" id="PTHR35814:SF1">
    <property type="entry name" value="GLUTATHIONE S-TRANSFERASE-RELATED"/>
    <property type="match status" value="1"/>
</dbReference>
<dbReference type="Gene3D" id="1.20.120.550">
    <property type="entry name" value="Membrane associated eicosanoid/glutathione metabolism-like domain"/>
    <property type="match status" value="1"/>
</dbReference>
<dbReference type="GO" id="GO:0016020">
    <property type="term" value="C:membrane"/>
    <property type="evidence" value="ECO:0007669"/>
    <property type="project" value="UniProtKB-SubCell"/>
</dbReference>
<keyword evidence="7" id="KW-1185">Reference proteome</keyword>
<proteinExistence type="predicted"/>
<dbReference type="SUPFAM" id="SSF161084">
    <property type="entry name" value="MAPEG domain-like"/>
    <property type="match status" value="1"/>
</dbReference>
<gene>
    <name evidence="6" type="ORF">ACMU_18750</name>
</gene>
<dbReference type="EMBL" id="JFKE01000009">
    <property type="protein sequence ID" value="KAJ54265.1"/>
    <property type="molecule type" value="Genomic_DNA"/>
</dbReference>
<evidence type="ECO:0000256" key="2">
    <source>
        <dbReference type="ARBA" id="ARBA00022692"/>
    </source>
</evidence>
<feature type="transmembrane region" description="Helical" evidence="5">
    <location>
        <begin position="6"/>
        <end position="24"/>
    </location>
</feature>
<dbReference type="RefSeq" id="WP_035261908.1">
    <property type="nucleotide sequence ID" value="NZ_JFKE01000009.1"/>
</dbReference>
<dbReference type="Proteomes" id="UP000026249">
    <property type="component" value="Unassembled WGS sequence"/>
</dbReference>
<dbReference type="Pfam" id="PF01124">
    <property type="entry name" value="MAPEG"/>
    <property type="match status" value="1"/>
</dbReference>
<dbReference type="InterPro" id="IPR001129">
    <property type="entry name" value="Membr-assoc_MAPEG"/>
</dbReference>
<accession>A0A037ZHI0</accession>
<evidence type="ECO:0000256" key="1">
    <source>
        <dbReference type="ARBA" id="ARBA00004370"/>
    </source>
</evidence>
<dbReference type="AlphaFoldDB" id="A0A037ZHI0"/>
<evidence type="ECO:0000313" key="6">
    <source>
        <dbReference type="EMBL" id="KAJ54265.1"/>
    </source>
</evidence>
<keyword evidence="3 5" id="KW-1133">Transmembrane helix</keyword>
<keyword evidence="4 5" id="KW-0472">Membrane</keyword>
<name>A0A037ZHI0_9RHOB</name>